<evidence type="ECO:0000313" key="1">
    <source>
        <dbReference type="EMBL" id="NWZ60580.1"/>
    </source>
</evidence>
<keyword evidence="2" id="KW-1185">Reference proteome</keyword>
<dbReference type="GO" id="GO:0004842">
    <property type="term" value="F:ubiquitin-protein transferase activity"/>
    <property type="evidence" value="ECO:0007669"/>
    <property type="project" value="InterPro"/>
</dbReference>
<accession>A0A7K7NZF7</accession>
<dbReference type="GO" id="GO:0016874">
    <property type="term" value="F:ligase activity"/>
    <property type="evidence" value="ECO:0007669"/>
    <property type="project" value="UniProtKB-KW"/>
</dbReference>
<dbReference type="PANTHER" id="PTHR22605">
    <property type="entry name" value="RZ-TYPE DOMAIN-CONTAINING PROTEIN"/>
    <property type="match status" value="1"/>
</dbReference>
<comment type="caution">
    <text evidence="1">The sequence shown here is derived from an EMBL/GenBank/DDBJ whole genome shotgun (WGS) entry which is preliminary data.</text>
</comment>
<protein>
    <submittedName>
        <fullName evidence="1">R213A ligase</fullName>
    </submittedName>
</protein>
<proteinExistence type="predicted"/>
<dbReference type="GO" id="GO:0016887">
    <property type="term" value="F:ATP hydrolysis activity"/>
    <property type="evidence" value="ECO:0007669"/>
    <property type="project" value="InterPro"/>
</dbReference>
<organism evidence="1 2">
    <name type="scientific">Haliaeetus albicilla</name>
    <name type="common">White-tailed sea-eagle</name>
    <name type="synonym">Falco albicilla</name>
    <dbReference type="NCBI Taxonomy" id="8969"/>
    <lineage>
        <taxon>Eukaryota</taxon>
        <taxon>Metazoa</taxon>
        <taxon>Chordata</taxon>
        <taxon>Craniata</taxon>
        <taxon>Vertebrata</taxon>
        <taxon>Euteleostomi</taxon>
        <taxon>Archelosauria</taxon>
        <taxon>Archosauria</taxon>
        <taxon>Dinosauria</taxon>
        <taxon>Saurischia</taxon>
        <taxon>Theropoda</taxon>
        <taxon>Coelurosauria</taxon>
        <taxon>Aves</taxon>
        <taxon>Neognathae</taxon>
        <taxon>Neoaves</taxon>
        <taxon>Telluraves</taxon>
        <taxon>Accipitrimorphae</taxon>
        <taxon>Accipitriformes</taxon>
        <taxon>Accipitridae</taxon>
        <taxon>Accipitrinae</taxon>
        <taxon>Haliaeetus</taxon>
    </lineage>
</organism>
<dbReference type="OrthoDB" id="2423195at2759"/>
<dbReference type="PANTHER" id="PTHR22605:SF16">
    <property type="entry name" value="E3 UBIQUITIN-PROTEIN LIGASE RNF213"/>
    <property type="match status" value="1"/>
</dbReference>
<dbReference type="Proteomes" id="UP000585422">
    <property type="component" value="Unassembled WGS sequence"/>
</dbReference>
<evidence type="ECO:0000313" key="2">
    <source>
        <dbReference type="Proteomes" id="UP000585422"/>
    </source>
</evidence>
<feature type="non-terminal residue" evidence="1">
    <location>
        <position position="151"/>
    </location>
</feature>
<name>A0A7K7NZF7_HALAL</name>
<dbReference type="AlphaFoldDB" id="A0A7K7NZF7"/>
<reference evidence="1 2" key="1">
    <citation type="submission" date="2019-09" db="EMBL/GenBank/DDBJ databases">
        <title>Bird 10,000 Genomes (B10K) Project - Family phase.</title>
        <authorList>
            <person name="Zhang G."/>
        </authorList>
    </citation>
    <scope>NUCLEOTIDE SEQUENCE [LARGE SCALE GENOMIC DNA]</scope>
    <source>
        <strain evidence="1">OUT-0040</strain>
        <tissue evidence="1">Blood</tissue>
    </source>
</reference>
<dbReference type="InterPro" id="IPR031248">
    <property type="entry name" value="RNF213"/>
</dbReference>
<dbReference type="EMBL" id="VZSQ01000598">
    <property type="protein sequence ID" value="NWZ60580.1"/>
    <property type="molecule type" value="Genomic_DNA"/>
</dbReference>
<sequence>QHTETAPLPSYDEVLVCTPDTEEEEVELLVRRALSPGSQDQKIYCLLGADQLVYKVSKKLESHFFRLVQSSSVPNYRFIIFCSAKAHKSYVITAFDAYKVTFPCYSKTEIQTYLKMHLKVPCGTAPIAQAFEEAHQQNVKFVFSERAGMGR</sequence>
<keyword evidence="1" id="KW-0436">Ligase</keyword>
<feature type="non-terminal residue" evidence="1">
    <location>
        <position position="1"/>
    </location>
</feature>
<gene>
    <name evidence="1" type="primary">Rnf213a_1</name>
    <name evidence="1" type="ORF">HALALB_R12505</name>
</gene>